<dbReference type="CDD" id="cd01949">
    <property type="entry name" value="GGDEF"/>
    <property type="match status" value="1"/>
</dbReference>
<dbReference type="PROSITE" id="PS50887">
    <property type="entry name" value="GGDEF"/>
    <property type="match status" value="1"/>
</dbReference>
<dbReference type="AlphaFoldDB" id="A0A932LYM9"/>
<gene>
    <name evidence="3" type="ORF">HYY65_01335</name>
</gene>
<dbReference type="Pfam" id="PF00990">
    <property type="entry name" value="GGDEF"/>
    <property type="match status" value="1"/>
</dbReference>
<dbReference type="EC" id="2.7.7.65" evidence="1"/>
<dbReference type="GO" id="GO:0005886">
    <property type="term" value="C:plasma membrane"/>
    <property type="evidence" value="ECO:0007669"/>
    <property type="project" value="TreeGrafter"/>
</dbReference>
<protein>
    <recommendedName>
        <fullName evidence="1">diguanylate cyclase</fullName>
        <ecNumber evidence="1">2.7.7.65</ecNumber>
    </recommendedName>
</protein>
<dbReference type="GO" id="GO:0052621">
    <property type="term" value="F:diguanylate cyclase activity"/>
    <property type="evidence" value="ECO:0007669"/>
    <property type="project" value="UniProtKB-EC"/>
</dbReference>
<dbReference type="InterPro" id="IPR043128">
    <property type="entry name" value="Rev_trsase/Diguanyl_cyclase"/>
</dbReference>
<evidence type="ECO:0000256" key="1">
    <source>
        <dbReference type="ARBA" id="ARBA00012528"/>
    </source>
</evidence>
<dbReference type="GO" id="GO:1902201">
    <property type="term" value="P:negative regulation of bacterial-type flagellum-dependent cell motility"/>
    <property type="evidence" value="ECO:0007669"/>
    <property type="project" value="TreeGrafter"/>
</dbReference>
<organism evidence="3 4">
    <name type="scientific">Tectimicrobiota bacterium</name>
    <dbReference type="NCBI Taxonomy" id="2528274"/>
    <lineage>
        <taxon>Bacteria</taxon>
        <taxon>Pseudomonadati</taxon>
        <taxon>Nitrospinota/Tectimicrobiota group</taxon>
        <taxon>Candidatus Tectimicrobiota</taxon>
    </lineage>
</organism>
<proteinExistence type="predicted"/>
<dbReference type="InterPro" id="IPR000160">
    <property type="entry name" value="GGDEF_dom"/>
</dbReference>
<evidence type="ECO:0000259" key="2">
    <source>
        <dbReference type="PROSITE" id="PS50887"/>
    </source>
</evidence>
<dbReference type="FunFam" id="3.30.70.270:FF:000001">
    <property type="entry name" value="Diguanylate cyclase domain protein"/>
    <property type="match status" value="1"/>
</dbReference>
<dbReference type="NCBIfam" id="TIGR00254">
    <property type="entry name" value="GGDEF"/>
    <property type="match status" value="1"/>
</dbReference>
<dbReference type="PANTHER" id="PTHR45138">
    <property type="entry name" value="REGULATORY COMPONENTS OF SENSORY TRANSDUCTION SYSTEM"/>
    <property type="match status" value="1"/>
</dbReference>
<name>A0A932LYM9_UNCTE</name>
<evidence type="ECO:0000313" key="4">
    <source>
        <dbReference type="Proteomes" id="UP000741360"/>
    </source>
</evidence>
<dbReference type="InterPro" id="IPR029787">
    <property type="entry name" value="Nucleotide_cyclase"/>
</dbReference>
<feature type="domain" description="GGDEF" evidence="2">
    <location>
        <begin position="139"/>
        <end position="273"/>
    </location>
</feature>
<accession>A0A932LYM9</accession>
<reference evidence="3" key="1">
    <citation type="submission" date="2020-07" db="EMBL/GenBank/DDBJ databases">
        <title>Huge and variable diversity of episymbiotic CPR bacteria and DPANN archaea in groundwater ecosystems.</title>
        <authorList>
            <person name="He C.Y."/>
            <person name="Keren R."/>
            <person name="Whittaker M."/>
            <person name="Farag I.F."/>
            <person name="Doudna J."/>
            <person name="Cate J.H.D."/>
            <person name="Banfield J.F."/>
        </authorList>
    </citation>
    <scope>NUCLEOTIDE SEQUENCE</scope>
    <source>
        <strain evidence="3">NC_groundwater_717_Ag_S-0.2um_59_8</strain>
    </source>
</reference>
<evidence type="ECO:0000313" key="3">
    <source>
        <dbReference type="EMBL" id="MBI3013718.1"/>
    </source>
</evidence>
<dbReference type="GO" id="GO:0043709">
    <property type="term" value="P:cell adhesion involved in single-species biofilm formation"/>
    <property type="evidence" value="ECO:0007669"/>
    <property type="project" value="TreeGrafter"/>
</dbReference>
<dbReference type="PANTHER" id="PTHR45138:SF24">
    <property type="entry name" value="DIGUANYLATE CYCLASE DGCC-RELATED"/>
    <property type="match status" value="1"/>
</dbReference>
<dbReference type="SMART" id="SM00267">
    <property type="entry name" value="GGDEF"/>
    <property type="match status" value="1"/>
</dbReference>
<dbReference type="Proteomes" id="UP000741360">
    <property type="component" value="Unassembled WGS sequence"/>
</dbReference>
<sequence>AHALSDTQEGVRIRAFCQEIYSLLGHTEEEARQILEAIEQQVQEMAGYLDIRVPNLKGVFKAVLKASQALGESAIQFEQREKEMKEAIDGLKSSERSLRWENERLQNLSDLDGLTGIYNHRYFQKRISEEVSRALRLAYPLTLILIDLDHFKNVNDTCGHVTGDRVLKEVAHLFKTGCRESDLVARYGGEEFTLILPNSNSKGAWGIVNRMKERVKHHNFGGTPPISLTFSAGIATLLPKEKVKSPQELILEADQALLVAKKGGKDQICLGRP</sequence>
<feature type="non-terminal residue" evidence="3">
    <location>
        <position position="1"/>
    </location>
</feature>
<dbReference type="EMBL" id="JACPSX010000024">
    <property type="protein sequence ID" value="MBI3013718.1"/>
    <property type="molecule type" value="Genomic_DNA"/>
</dbReference>
<dbReference type="Gene3D" id="3.30.70.270">
    <property type="match status" value="1"/>
</dbReference>
<comment type="caution">
    <text evidence="3">The sequence shown here is derived from an EMBL/GenBank/DDBJ whole genome shotgun (WGS) entry which is preliminary data.</text>
</comment>
<dbReference type="InterPro" id="IPR050469">
    <property type="entry name" value="Diguanylate_Cyclase"/>
</dbReference>
<dbReference type="SUPFAM" id="SSF55073">
    <property type="entry name" value="Nucleotide cyclase"/>
    <property type="match status" value="1"/>
</dbReference>